<keyword evidence="3" id="KW-1185">Reference proteome</keyword>
<feature type="compositionally biased region" description="Basic and acidic residues" evidence="1">
    <location>
        <begin position="48"/>
        <end position="76"/>
    </location>
</feature>
<proteinExistence type="predicted"/>
<gene>
    <name evidence="2" type="ORF">LIER_43312</name>
</gene>
<evidence type="ECO:0000313" key="2">
    <source>
        <dbReference type="EMBL" id="GAA0155208.1"/>
    </source>
</evidence>
<feature type="compositionally biased region" description="Polar residues" evidence="1">
    <location>
        <begin position="33"/>
        <end position="44"/>
    </location>
</feature>
<evidence type="ECO:0000313" key="3">
    <source>
        <dbReference type="Proteomes" id="UP001454036"/>
    </source>
</evidence>
<sequence length="129" mass="15056">MFRRRHMNYRSDAYKDYKEYLRRSNPTIPLPDNGSQYLPPSINSKPALRAEEESKHPNKANESKKHSPEKRNKKVEFAEAESIIEIEHNAGSSEQVYEVKSIDMEANDFIKKKHKLFETARLASLKAYS</sequence>
<dbReference type="EMBL" id="BAABME010034157">
    <property type="protein sequence ID" value="GAA0155208.1"/>
    <property type="molecule type" value="Genomic_DNA"/>
</dbReference>
<reference evidence="2 3" key="1">
    <citation type="submission" date="2024-01" db="EMBL/GenBank/DDBJ databases">
        <title>The complete chloroplast genome sequence of Lithospermum erythrorhizon: insights into the phylogenetic relationship among Boraginaceae species and the maternal lineages of purple gromwells.</title>
        <authorList>
            <person name="Okada T."/>
            <person name="Watanabe K."/>
        </authorList>
    </citation>
    <scope>NUCLEOTIDE SEQUENCE [LARGE SCALE GENOMIC DNA]</scope>
</reference>
<feature type="region of interest" description="Disordered" evidence="1">
    <location>
        <begin position="24"/>
        <end position="76"/>
    </location>
</feature>
<name>A0AAV3PYB5_LITER</name>
<accession>A0AAV3PYB5</accession>
<comment type="caution">
    <text evidence="2">The sequence shown here is derived from an EMBL/GenBank/DDBJ whole genome shotgun (WGS) entry which is preliminary data.</text>
</comment>
<dbReference type="Proteomes" id="UP001454036">
    <property type="component" value="Unassembled WGS sequence"/>
</dbReference>
<dbReference type="AlphaFoldDB" id="A0AAV3PYB5"/>
<protein>
    <submittedName>
        <fullName evidence="2">Uncharacterized protein</fullName>
    </submittedName>
</protein>
<organism evidence="2 3">
    <name type="scientific">Lithospermum erythrorhizon</name>
    <name type="common">Purple gromwell</name>
    <name type="synonym">Lithospermum officinale var. erythrorhizon</name>
    <dbReference type="NCBI Taxonomy" id="34254"/>
    <lineage>
        <taxon>Eukaryota</taxon>
        <taxon>Viridiplantae</taxon>
        <taxon>Streptophyta</taxon>
        <taxon>Embryophyta</taxon>
        <taxon>Tracheophyta</taxon>
        <taxon>Spermatophyta</taxon>
        <taxon>Magnoliopsida</taxon>
        <taxon>eudicotyledons</taxon>
        <taxon>Gunneridae</taxon>
        <taxon>Pentapetalae</taxon>
        <taxon>asterids</taxon>
        <taxon>lamiids</taxon>
        <taxon>Boraginales</taxon>
        <taxon>Boraginaceae</taxon>
        <taxon>Boraginoideae</taxon>
        <taxon>Lithospermeae</taxon>
        <taxon>Lithospermum</taxon>
    </lineage>
</organism>
<evidence type="ECO:0000256" key="1">
    <source>
        <dbReference type="SAM" id="MobiDB-lite"/>
    </source>
</evidence>